<gene>
    <name evidence="8" type="ORF">PV04_07039</name>
</gene>
<evidence type="ECO:0000256" key="3">
    <source>
        <dbReference type="ARBA" id="ARBA00023015"/>
    </source>
</evidence>
<keyword evidence="3" id="KW-0805">Transcription regulation</keyword>
<evidence type="ECO:0000313" key="9">
    <source>
        <dbReference type="Proteomes" id="UP000054266"/>
    </source>
</evidence>
<dbReference type="SMART" id="SM00906">
    <property type="entry name" value="Fungal_trans"/>
    <property type="match status" value="1"/>
</dbReference>
<dbReference type="CDD" id="cd12148">
    <property type="entry name" value="fungal_TF_MHR"/>
    <property type="match status" value="1"/>
</dbReference>
<evidence type="ECO:0000256" key="5">
    <source>
        <dbReference type="ARBA" id="ARBA00023163"/>
    </source>
</evidence>
<dbReference type="SMART" id="SM00066">
    <property type="entry name" value="GAL4"/>
    <property type="match status" value="1"/>
</dbReference>
<evidence type="ECO:0000256" key="2">
    <source>
        <dbReference type="ARBA" id="ARBA00022723"/>
    </source>
</evidence>
<dbReference type="InterPro" id="IPR050613">
    <property type="entry name" value="Sec_Metabolite_Reg"/>
</dbReference>
<dbReference type="EMBL" id="KN846959">
    <property type="protein sequence ID" value="KIW67813.1"/>
    <property type="molecule type" value="Genomic_DNA"/>
</dbReference>
<keyword evidence="6" id="KW-0539">Nucleus</keyword>
<feature type="domain" description="Zn(2)-C6 fungal-type" evidence="7">
    <location>
        <begin position="12"/>
        <end position="42"/>
    </location>
</feature>
<keyword evidence="4" id="KW-0238">DNA-binding</keyword>
<dbReference type="InterPro" id="IPR036864">
    <property type="entry name" value="Zn2-C6_fun-type_DNA-bd_sf"/>
</dbReference>
<sequence>MDNKKRQRPVTSCLPCRKRRLKCDRVHPMCGRCRAGGSECVYDESALGRTSTWQSTSTSQQPSSVSTSYGRLEEVRAGGPQVDSTETATRQSNHERGHISVYDGGRSAYIGSTYWGNAIPSEINRETTGLGPGESSPFAKFPSNMQGQGFEWMGLKFRPPRNCGFQWMKASSNKCKLCGRNYNMSCVMALLPNRETCEKLCSFFFATVFPLVPILHTKSFADDFRLFWEGINPDNLHNSEPSMFMRRKPAFLSLLSAILFAALSSASPARLERMLENPADINAGDIYFIAMASATLTGFPRRPSIHSLAAYIIAQSQFAREEEFSDAPDFIATSFRVALGMGLHRQVPESSFGAAELETRRRLWWYILHLDVMSSSSSGLSPLFINRKMANTDTISQYDPPDNDAGTRQEVDMRYLVASHRYAITKEMRDILVLHFEDGFQTLDAVEECANRLRIIATRTSATVETLLKVGANADSAASTVPRTSEQSHSDFDRVWTLRPNPNDRDIVNFSAWSALLIHLMVHKAYCVLYHPLFRDPAMVAHENIRTSAVKHAQAFIQLFIRVCNDPISEPYHWMYPGTYQPLQAVSLLLADLLQHPHSDDATLSRGLIDAIFELYQVDEGIVSQNDPPRRQLSPSGRDAWTMLARTRQRALQQVGMDHHVLFPSSIVTSNRCICGEKISVDGHDVGLGAYHHRLSIGTGPGGSATVGGGGMGSQLPEEMDDGGTLQTPGEMLYDQGDFDWHAWDNALGPSVGLMP</sequence>
<dbReference type="Gene3D" id="4.10.240.10">
    <property type="entry name" value="Zn(2)-C6 fungal-type DNA-binding domain"/>
    <property type="match status" value="1"/>
</dbReference>
<dbReference type="Proteomes" id="UP000054266">
    <property type="component" value="Unassembled WGS sequence"/>
</dbReference>
<evidence type="ECO:0000259" key="7">
    <source>
        <dbReference type="PROSITE" id="PS50048"/>
    </source>
</evidence>
<dbReference type="Pfam" id="PF04082">
    <property type="entry name" value="Fungal_trans"/>
    <property type="match status" value="1"/>
</dbReference>
<dbReference type="InterPro" id="IPR007219">
    <property type="entry name" value="XnlR_reg_dom"/>
</dbReference>
<protein>
    <recommendedName>
        <fullName evidence="7">Zn(2)-C6 fungal-type domain-containing protein</fullName>
    </recommendedName>
</protein>
<dbReference type="GO" id="GO:0005634">
    <property type="term" value="C:nucleus"/>
    <property type="evidence" value="ECO:0007669"/>
    <property type="project" value="UniProtKB-SubCell"/>
</dbReference>
<organism evidence="8 9">
    <name type="scientific">Phialophora macrospora</name>
    <dbReference type="NCBI Taxonomy" id="1851006"/>
    <lineage>
        <taxon>Eukaryota</taxon>
        <taxon>Fungi</taxon>
        <taxon>Dikarya</taxon>
        <taxon>Ascomycota</taxon>
        <taxon>Pezizomycotina</taxon>
        <taxon>Eurotiomycetes</taxon>
        <taxon>Chaetothyriomycetidae</taxon>
        <taxon>Chaetothyriales</taxon>
        <taxon>Herpotrichiellaceae</taxon>
        <taxon>Phialophora</taxon>
    </lineage>
</organism>
<dbReference type="CDD" id="cd00067">
    <property type="entry name" value="GAL4"/>
    <property type="match status" value="1"/>
</dbReference>
<accession>A0A0D2FIB8</accession>
<proteinExistence type="predicted"/>
<name>A0A0D2FIB8_9EURO</name>
<evidence type="ECO:0000313" key="8">
    <source>
        <dbReference type="EMBL" id="KIW67813.1"/>
    </source>
</evidence>
<reference evidence="8 9" key="1">
    <citation type="submission" date="2015-01" db="EMBL/GenBank/DDBJ databases">
        <title>The Genome Sequence of Capronia semiimmersa CBS27337.</title>
        <authorList>
            <consortium name="The Broad Institute Genomics Platform"/>
            <person name="Cuomo C."/>
            <person name="de Hoog S."/>
            <person name="Gorbushina A."/>
            <person name="Stielow B."/>
            <person name="Teixiera M."/>
            <person name="Abouelleil A."/>
            <person name="Chapman S.B."/>
            <person name="Priest M."/>
            <person name="Young S.K."/>
            <person name="Wortman J."/>
            <person name="Nusbaum C."/>
            <person name="Birren B."/>
        </authorList>
    </citation>
    <scope>NUCLEOTIDE SEQUENCE [LARGE SCALE GENOMIC DNA]</scope>
    <source>
        <strain evidence="8 9">CBS 27337</strain>
    </source>
</reference>
<dbReference type="InterPro" id="IPR001138">
    <property type="entry name" value="Zn2Cys6_DnaBD"/>
</dbReference>
<dbReference type="SUPFAM" id="SSF57701">
    <property type="entry name" value="Zn2/Cys6 DNA-binding domain"/>
    <property type="match status" value="1"/>
</dbReference>
<dbReference type="PROSITE" id="PS50048">
    <property type="entry name" value="ZN2_CY6_FUNGAL_2"/>
    <property type="match status" value="1"/>
</dbReference>
<dbReference type="HOGENOM" id="CLU_006197_1_0_1"/>
<dbReference type="STRING" id="5601.A0A0D2FIB8"/>
<dbReference type="GO" id="GO:0003677">
    <property type="term" value="F:DNA binding"/>
    <property type="evidence" value="ECO:0007669"/>
    <property type="project" value="UniProtKB-KW"/>
</dbReference>
<keyword evidence="9" id="KW-1185">Reference proteome</keyword>
<dbReference type="Pfam" id="PF00172">
    <property type="entry name" value="Zn_clus"/>
    <property type="match status" value="1"/>
</dbReference>
<evidence type="ECO:0000256" key="4">
    <source>
        <dbReference type="ARBA" id="ARBA00023125"/>
    </source>
</evidence>
<keyword evidence="5" id="KW-0804">Transcription</keyword>
<dbReference type="PANTHER" id="PTHR31001">
    <property type="entry name" value="UNCHARACTERIZED TRANSCRIPTIONAL REGULATORY PROTEIN"/>
    <property type="match status" value="1"/>
</dbReference>
<evidence type="ECO:0000256" key="6">
    <source>
        <dbReference type="ARBA" id="ARBA00023242"/>
    </source>
</evidence>
<keyword evidence="2" id="KW-0479">Metal-binding</keyword>
<dbReference type="PANTHER" id="PTHR31001:SF40">
    <property type="entry name" value="ZN(II)2CYS6 TRANSCRIPTION FACTOR (EUROFUNG)"/>
    <property type="match status" value="1"/>
</dbReference>
<comment type="subcellular location">
    <subcellularLocation>
        <location evidence="1">Nucleus</location>
    </subcellularLocation>
</comment>
<dbReference type="PROSITE" id="PS00463">
    <property type="entry name" value="ZN2_CY6_FUNGAL_1"/>
    <property type="match status" value="1"/>
</dbReference>
<dbReference type="GO" id="GO:0000981">
    <property type="term" value="F:DNA-binding transcription factor activity, RNA polymerase II-specific"/>
    <property type="evidence" value="ECO:0007669"/>
    <property type="project" value="InterPro"/>
</dbReference>
<dbReference type="GO" id="GO:0006351">
    <property type="term" value="P:DNA-templated transcription"/>
    <property type="evidence" value="ECO:0007669"/>
    <property type="project" value="InterPro"/>
</dbReference>
<dbReference type="GO" id="GO:0008270">
    <property type="term" value="F:zinc ion binding"/>
    <property type="evidence" value="ECO:0007669"/>
    <property type="project" value="InterPro"/>
</dbReference>
<dbReference type="AlphaFoldDB" id="A0A0D2FIB8"/>
<evidence type="ECO:0000256" key="1">
    <source>
        <dbReference type="ARBA" id="ARBA00004123"/>
    </source>
</evidence>